<gene>
    <name evidence="1" type="ORF">AHMF7605_14730</name>
</gene>
<dbReference type="AlphaFoldDB" id="A0A2T2YGP3"/>
<organism evidence="1 2">
    <name type="scientific">Adhaeribacter arboris</name>
    <dbReference type="NCBI Taxonomy" id="2072846"/>
    <lineage>
        <taxon>Bacteria</taxon>
        <taxon>Pseudomonadati</taxon>
        <taxon>Bacteroidota</taxon>
        <taxon>Cytophagia</taxon>
        <taxon>Cytophagales</taxon>
        <taxon>Hymenobacteraceae</taxon>
        <taxon>Adhaeribacter</taxon>
    </lineage>
</organism>
<dbReference type="EMBL" id="PYFT01000001">
    <property type="protein sequence ID" value="PSR54673.1"/>
    <property type="molecule type" value="Genomic_DNA"/>
</dbReference>
<reference evidence="1 2" key="1">
    <citation type="submission" date="2018-03" db="EMBL/GenBank/DDBJ databases">
        <title>Adhaeribacter sp. HMF7605 Genome sequencing and assembly.</title>
        <authorList>
            <person name="Kang H."/>
            <person name="Kang J."/>
            <person name="Cha I."/>
            <person name="Kim H."/>
            <person name="Joh K."/>
        </authorList>
    </citation>
    <scope>NUCLEOTIDE SEQUENCE [LARGE SCALE GENOMIC DNA]</scope>
    <source>
        <strain evidence="1 2">HMF7605</strain>
    </source>
</reference>
<name>A0A2T2YGP3_9BACT</name>
<protein>
    <submittedName>
        <fullName evidence="1">Uncharacterized protein</fullName>
    </submittedName>
</protein>
<dbReference type="RefSeq" id="WP_106930555.1">
    <property type="nucleotide sequence ID" value="NZ_PYFT01000001.1"/>
</dbReference>
<comment type="caution">
    <text evidence="1">The sequence shown here is derived from an EMBL/GenBank/DDBJ whole genome shotgun (WGS) entry which is preliminary data.</text>
</comment>
<evidence type="ECO:0000313" key="2">
    <source>
        <dbReference type="Proteomes" id="UP000240357"/>
    </source>
</evidence>
<keyword evidence="2" id="KW-1185">Reference proteome</keyword>
<dbReference type="OrthoDB" id="9884324at2"/>
<evidence type="ECO:0000313" key="1">
    <source>
        <dbReference type="EMBL" id="PSR54673.1"/>
    </source>
</evidence>
<dbReference type="Proteomes" id="UP000240357">
    <property type="component" value="Unassembled WGS sequence"/>
</dbReference>
<accession>A0A2T2YGP3</accession>
<proteinExistence type="predicted"/>
<sequence>MHLIERYKASEINIPKIDSAEIKTLEVDLREPIKKVEKLKHQKLRGGPIGLFRKITGKIFGEPFNLYLYRYIEFEGSYYAFIAIIKKDAEYSLDYWFKLSKEKEVINWCQGGWIQ</sequence>